<evidence type="ECO:0000256" key="7">
    <source>
        <dbReference type="RuleBase" id="RU363032"/>
    </source>
</evidence>
<dbReference type="Gene3D" id="1.10.3720.10">
    <property type="entry name" value="MetI-like"/>
    <property type="match status" value="1"/>
</dbReference>
<evidence type="ECO:0000259" key="8">
    <source>
        <dbReference type="PROSITE" id="PS50928"/>
    </source>
</evidence>
<dbReference type="CDD" id="cd06261">
    <property type="entry name" value="TM_PBP2"/>
    <property type="match status" value="1"/>
</dbReference>
<feature type="transmembrane region" description="Helical" evidence="7">
    <location>
        <begin position="155"/>
        <end position="180"/>
    </location>
</feature>
<keyword evidence="3" id="KW-1003">Cell membrane</keyword>
<evidence type="ECO:0000313" key="9">
    <source>
        <dbReference type="EMBL" id="GIP57579.1"/>
    </source>
</evidence>
<dbReference type="PANTHER" id="PTHR30193:SF37">
    <property type="entry name" value="INNER MEMBRANE ABC TRANSPORTER PERMEASE PROTEIN YCJO"/>
    <property type="match status" value="1"/>
</dbReference>
<dbReference type="Proteomes" id="UP000681290">
    <property type="component" value="Unassembled WGS sequence"/>
</dbReference>
<comment type="similarity">
    <text evidence="7">Belongs to the binding-protein-dependent transport system permease family.</text>
</comment>
<feature type="domain" description="ABC transmembrane type-1" evidence="8">
    <location>
        <begin position="70"/>
        <end position="282"/>
    </location>
</feature>
<dbReference type="SUPFAM" id="SSF161098">
    <property type="entry name" value="MetI-like"/>
    <property type="match status" value="1"/>
</dbReference>
<dbReference type="InterPro" id="IPR051393">
    <property type="entry name" value="ABC_transporter_permease"/>
</dbReference>
<gene>
    <name evidence="9" type="ORF">J15TS10_13930</name>
</gene>
<keyword evidence="10" id="KW-1185">Reference proteome</keyword>
<evidence type="ECO:0000256" key="6">
    <source>
        <dbReference type="ARBA" id="ARBA00023136"/>
    </source>
</evidence>
<comment type="subcellular location">
    <subcellularLocation>
        <location evidence="1 7">Cell membrane</location>
        <topology evidence="1 7">Multi-pass membrane protein</topology>
    </subcellularLocation>
</comment>
<feature type="transmembrane region" description="Helical" evidence="7">
    <location>
        <begin position="264"/>
        <end position="285"/>
    </location>
</feature>
<feature type="transmembrane region" description="Helical" evidence="7">
    <location>
        <begin position="72"/>
        <end position="95"/>
    </location>
</feature>
<keyword evidence="6 7" id="KW-0472">Membrane</keyword>
<comment type="caution">
    <text evidence="9">The sequence shown here is derived from an EMBL/GenBank/DDBJ whole genome shotgun (WGS) entry which is preliminary data.</text>
</comment>
<dbReference type="InterPro" id="IPR035906">
    <property type="entry name" value="MetI-like_sf"/>
</dbReference>
<organism evidence="9 10">
    <name type="scientific">Paenibacillus woosongensis</name>
    <dbReference type="NCBI Taxonomy" id="307580"/>
    <lineage>
        <taxon>Bacteria</taxon>
        <taxon>Bacillati</taxon>
        <taxon>Bacillota</taxon>
        <taxon>Bacilli</taxon>
        <taxon>Bacillales</taxon>
        <taxon>Paenibacillaceae</taxon>
        <taxon>Paenibacillus</taxon>
    </lineage>
</organism>
<dbReference type="EMBL" id="BOSM01000002">
    <property type="protein sequence ID" value="GIP57579.1"/>
    <property type="molecule type" value="Genomic_DNA"/>
</dbReference>
<keyword evidence="5 7" id="KW-1133">Transmembrane helix</keyword>
<evidence type="ECO:0000256" key="1">
    <source>
        <dbReference type="ARBA" id="ARBA00004651"/>
    </source>
</evidence>
<reference evidence="9 10" key="1">
    <citation type="submission" date="2021-03" db="EMBL/GenBank/DDBJ databases">
        <title>Antimicrobial resistance genes in bacteria isolated from Japanese honey, and their potential for conferring macrolide and lincosamide resistance in the American foulbrood pathogen Paenibacillus larvae.</title>
        <authorList>
            <person name="Okamoto M."/>
            <person name="Kumagai M."/>
            <person name="Kanamori H."/>
            <person name="Takamatsu D."/>
        </authorList>
    </citation>
    <scope>NUCLEOTIDE SEQUENCE [LARGE SCALE GENOMIC DNA]</scope>
    <source>
        <strain evidence="9 10">J15TS10</strain>
    </source>
</reference>
<evidence type="ECO:0000256" key="5">
    <source>
        <dbReference type="ARBA" id="ARBA00022989"/>
    </source>
</evidence>
<accession>A0ABQ4MNV7</accession>
<evidence type="ECO:0000256" key="4">
    <source>
        <dbReference type="ARBA" id="ARBA00022692"/>
    </source>
</evidence>
<dbReference type="InterPro" id="IPR000515">
    <property type="entry name" value="MetI-like"/>
</dbReference>
<dbReference type="Pfam" id="PF00528">
    <property type="entry name" value="BPD_transp_1"/>
    <property type="match status" value="1"/>
</dbReference>
<feature type="transmembrane region" description="Helical" evidence="7">
    <location>
        <begin position="12"/>
        <end position="36"/>
    </location>
</feature>
<name>A0ABQ4MNV7_9BACL</name>
<proteinExistence type="inferred from homology"/>
<keyword evidence="4 7" id="KW-0812">Transmembrane</keyword>
<protein>
    <submittedName>
        <fullName evidence="9">Bicyclomycin resistance protein</fullName>
    </submittedName>
</protein>
<feature type="transmembrane region" description="Helical" evidence="7">
    <location>
        <begin position="201"/>
        <end position="223"/>
    </location>
</feature>
<dbReference type="PROSITE" id="PS50928">
    <property type="entry name" value="ABC_TM1"/>
    <property type="match status" value="1"/>
</dbReference>
<evidence type="ECO:0000313" key="10">
    <source>
        <dbReference type="Proteomes" id="UP000681290"/>
    </source>
</evidence>
<feature type="transmembrane region" description="Helical" evidence="7">
    <location>
        <begin position="107"/>
        <end position="127"/>
    </location>
</feature>
<evidence type="ECO:0000256" key="2">
    <source>
        <dbReference type="ARBA" id="ARBA00022448"/>
    </source>
</evidence>
<keyword evidence="2 7" id="KW-0813">Transport</keyword>
<evidence type="ECO:0000256" key="3">
    <source>
        <dbReference type="ARBA" id="ARBA00022475"/>
    </source>
</evidence>
<dbReference type="PANTHER" id="PTHR30193">
    <property type="entry name" value="ABC TRANSPORTER PERMEASE PROTEIN"/>
    <property type="match status" value="1"/>
</dbReference>
<sequence>MKQSKLAADAKALLFTLPAMIPLTMFWLIPLGYAFYLSFTEWDFMSPDKLFVGMANYAELADNPAFYKALRVTLLFTAGSVLPTLIGGLGFALLLNSKLRFSGIYRTLIFSPWVTPTVAVAIVWSWIFEPEVGLANNVLRFFGSEGVGWLGDPSWALIGILIVTCWKSVGWAMVFYLVALRNVPRDLLEAAAIDGAGSLRRFTYVTVPLISPTTFFLTIVLIIQSLQAYDQINVMTQGGPSGSTRTLLYMYYQSAFEAFNIGEASSVAVVLVIGCVLLSMVSFAVSRSSVHYH</sequence>